<gene>
    <name evidence="2" type="ORF">PMH09_00745</name>
</gene>
<name>A0ABT7BR82_9CYAN</name>
<comment type="caution">
    <text evidence="2">The sequence shown here is derived from an EMBL/GenBank/DDBJ whole genome shotgun (WGS) entry which is preliminary data.</text>
</comment>
<reference evidence="2 3" key="1">
    <citation type="submission" date="2023-01" db="EMBL/GenBank/DDBJ databases">
        <title>Novel diversity within Roseofilum (Cyanobacteria; Desertifilaceae) from marine benthic mats with descriptions of four novel species.</title>
        <authorList>
            <person name="Wang Y."/>
            <person name="Berthold D.E."/>
            <person name="Hu J."/>
            <person name="Lefler F.W."/>
            <person name="Laughinghouse H.D. IV."/>
        </authorList>
    </citation>
    <scope>NUCLEOTIDE SEQUENCE [LARGE SCALE GENOMIC DNA]</scope>
    <source>
        <strain evidence="2 3">BLCC-M143</strain>
    </source>
</reference>
<accession>A0ABT7BR82</accession>
<protein>
    <submittedName>
        <fullName evidence="2">Uncharacterized protein</fullName>
    </submittedName>
</protein>
<keyword evidence="1" id="KW-0175">Coiled coil</keyword>
<sequence>MPEELAVQERERADRAEAVIDEKDQKIQQLQERLAQMGINPDTST</sequence>
<evidence type="ECO:0000313" key="3">
    <source>
        <dbReference type="Proteomes" id="UP001232992"/>
    </source>
</evidence>
<dbReference type="Proteomes" id="UP001232992">
    <property type="component" value="Unassembled WGS sequence"/>
</dbReference>
<organism evidence="2 3">
    <name type="scientific">Roseofilum casamattae BLCC-M143</name>
    <dbReference type="NCBI Taxonomy" id="3022442"/>
    <lineage>
        <taxon>Bacteria</taxon>
        <taxon>Bacillati</taxon>
        <taxon>Cyanobacteriota</taxon>
        <taxon>Cyanophyceae</taxon>
        <taxon>Desertifilales</taxon>
        <taxon>Desertifilaceae</taxon>
        <taxon>Roseofilum</taxon>
        <taxon>Roseofilum casamattae</taxon>
    </lineage>
</organism>
<evidence type="ECO:0000256" key="1">
    <source>
        <dbReference type="SAM" id="Coils"/>
    </source>
</evidence>
<feature type="coiled-coil region" evidence="1">
    <location>
        <begin position="6"/>
        <end position="40"/>
    </location>
</feature>
<evidence type="ECO:0000313" key="2">
    <source>
        <dbReference type="EMBL" id="MDJ1181708.1"/>
    </source>
</evidence>
<dbReference type="RefSeq" id="WP_283756362.1">
    <property type="nucleotide sequence ID" value="NZ_JAQOSQ010000001.1"/>
</dbReference>
<dbReference type="EMBL" id="JAQOSQ010000001">
    <property type="protein sequence ID" value="MDJ1181708.1"/>
    <property type="molecule type" value="Genomic_DNA"/>
</dbReference>
<proteinExistence type="predicted"/>
<keyword evidence="3" id="KW-1185">Reference proteome</keyword>